<comment type="similarity">
    <text evidence="5">Belongs to the 4-toluene sulfonate uptake permease (TSUP) (TC 2.A.102) family.</text>
</comment>
<name>A0A6B8VR23_9CORY</name>
<keyword evidence="5" id="KW-1003">Cell membrane</keyword>
<feature type="transmembrane region" description="Helical" evidence="5">
    <location>
        <begin position="127"/>
        <end position="147"/>
    </location>
</feature>
<accession>A0A6B8VR23</accession>
<feature type="transmembrane region" description="Helical" evidence="5">
    <location>
        <begin position="29"/>
        <end position="50"/>
    </location>
</feature>
<comment type="subcellular location">
    <subcellularLocation>
        <location evidence="5">Cell membrane</location>
        <topology evidence="5">Multi-pass membrane protein</topology>
    </subcellularLocation>
    <subcellularLocation>
        <location evidence="1">Membrane</location>
        <topology evidence="1">Multi-pass membrane protein</topology>
    </subcellularLocation>
</comment>
<dbReference type="Proteomes" id="UP000424462">
    <property type="component" value="Chromosome"/>
</dbReference>
<dbReference type="GO" id="GO:0005886">
    <property type="term" value="C:plasma membrane"/>
    <property type="evidence" value="ECO:0007669"/>
    <property type="project" value="UniProtKB-SubCell"/>
</dbReference>
<dbReference type="KEGG" id="cok:COCCU_10415"/>
<feature type="transmembrane region" description="Helical" evidence="5">
    <location>
        <begin position="167"/>
        <end position="186"/>
    </location>
</feature>
<feature type="transmembrane region" description="Helical" evidence="5">
    <location>
        <begin position="198"/>
        <end position="217"/>
    </location>
</feature>
<keyword evidence="7" id="KW-1185">Reference proteome</keyword>
<sequence>MITLAIVLILTVLLGSIFQRITGLGLGLVGGPVLAFVLGPVAGVTMINGLSIINAANNAWAVRKKTDWAKFRVLAGGLILGSLPAVGIIFLVDGPWLMIAIGVMVLLALSVASFKPERFNISPEAKLPMIIAGTAGGFMSTVAGIAGPALTVYARMVKWEHRDFVSTLHPILLVANTLSFLLKIFLVGGMDFAAVPWWLWLLSIVFIFVGASAGDALNKFVSNTWARRLATLLAAGGAISVLIRGIIELL</sequence>
<dbReference type="InterPro" id="IPR002781">
    <property type="entry name" value="TM_pro_TauE-like"/>
</dbReference>
<dbReference type="AlphaFoldDB" id="A0A6B8VR23"/>
<feature type="transmembrane region" description="Helical" evidence="5">
    <location>
        <begin position="96"/>
        <end position="115"/>
    </location>
</feature>
<evidence type="ECO:0000256" key="5">
    <source>
        <dbReference type="RuleBase" id="RU363041"/>
    </source>
</evidence>
<evidence type="ECO:0000256" key="1">
    <source>
        <dbReference type="ARBA" id="ARBA00004141"/>
    </source>
</evidence>
<dbReference type="Pfam" id="PF01925">
    <property type="entry name" value="TauE"/>
    <property type="match status" value="1"/>
</dbReference>
<evidence type="ECO:0000313" key="7">
    <source>
        <dbReference type="Proteomes" id="UP000424462"/>
    </source>
</evidence>
<evidence type="ECO:0000256" key="2">
    <source>
        <dbReference type="ARBA" id="ARBA00022692"/>
    </source>
</evidence>
<dbReference type="RefSeq" id="WP_156231430.1">
    <property type="nucleotide sequence ID" value="NZ_CP046455.1"/>
</dbReference>
<protein>
    <recommendedName>
        <fullName evidence="5">Probable membrane transporter protein</fullName>
    </recommendedName>
</protein>
<keyword evidence="2 5" id="KW-0812">Transmembrane</keyword>
<evidence type="ECO:0000256" key="3">
    <source>
        <dbReference type="ARBA" id="ARBA00022989"/>
    </source>
</evidence>
<keyword evidence="3 5" id="KW-1133">Transmembrane helix</keyword>
<dbReference type="EMBL" id="CP046455">
    <property type="protein sequence ID" value="QGU08002.1"/>
    <property type="molecule type" value="Genomic_DNA"/>
</dbReference>
<proteinExistence type="inferred from homology"/>
<keyword evidence="4 5" id="KW-0472">Membrane</keyword>
<feature type="transmembrane region" description="Helical" evidence="5">
    <location>
        <begin position="229"/>
        <end position="247"/>
    </location>
</feature>
<evidence type="ECO:0000313" key="6">
    <source>
        <dbReference type="EMBL" id="QGU08002.1"/>
    </source>
</evidence>
<feature type="transmembrane region" description="Helical" evidence="5">
    <location>
        <begin position="71"/>
        <end position="90"/>
    </location>
</feature>
<organism evidence="6 7">
    <name type="scientific">Corynebacterium occultum</name>
    <dbReference type="NCBI Taxonomy" id="2675219"/>
    <lineage>
        <taxon>Bacteria</taxon>
        <taxon>Bacillati</taxon>
        <taxon>Actinomycetota</taxon>
        <taxon>Actinomycetes</taxon>
        <taxon>Mycobacteriales</taxon>
        <taxon>Corynebacteriaceae</taxon>
        <taxon>Corynebacterium</taxon>
    </lineage>
</organism>
<gene>
    <name evidence="6" type="ORF">COCCU_10415</name>
</gene>
<reference evidence="6 7" key="1">
    <citation type="submission" date="2019-11" db="EMBL/GenBank/DDBJ databases">
        <title>Complete genome sequence of Corynebacterium kalinowskii 1959, a novel Corynebacterium species isolated from soil of a small paddock in Vilsendorf, Germany.</title>
        <authorList>
            <person name="Schaffert L."/>
            <person name="Ruwe M."/>
            <person name="Milse J."/>
            <person name="Hanuschka K."/>
            <person name="Ortseifen V."/>
            <person name="Droste J."/>
            <person name="Brandt D."/>
            <person name="Schlueter L."/>
            <person name="Kutter Y."/>
            <person name="Vinke S."/>
            <person name="Viehoefer P."/>
            <person name="Jacob L."/>
            <person name="Luebke N.-C."/>
            <person name="Schulte-Berndt E."/>
            <person name="Hain C."/>
            <person name="Linder M."/>
            <person name="Schmidt P."/>
            <person name="Wollenschlaeger L."/>
            <person name="Luttermann T."/>
            <person name="Thieme E."/>
            <person name="Hassa J."/>
            <person name="Haak M."/>
            <person name="Wittchen M."/>
            <person name="Mentz A."/>
            <person name="Persicke M."/>
            <person name="Busche T."/>
            <person name="Ruckert C."/>
        </authorList>
    </citation>
    <scope>NUCLEOTIDE SEQUENCE [LARGE SCALE GENOMIC DNA]</scope>
    <source>
        <strain evidence="6 7">2039</strain>
    </source>
</reference>
<evidence type="ECO:0000256" key="4">
    <source>
        <dbReference type="ARBA" id="ARBA00023136"/>
    </source>
</evidence>